<keyword evidence="3" id="KW-1185">Reference proteome</keyword>
<comment type="caution">
    <text evidence="2">The sequence shown here is derived from an EMBL/GenBank/DDBJ whole genome shotgun (WGS) entry which is preliminary data.</text>
</comment>
<evidence type="ECO:0000313" key="2">
    <source>
        <dbReference type="EMBL" id="GMG14623.1"/>
    </source>
</evidence>
<accession>A0A9W6YL46</accession>
<proteinExistence type="predicted"/>
<feature type="chain" id="PRO_5040800889" evidence="1">
    <location>
        <begin position="22"/>
        <end position="77"/>
    </location>
</feature>
<name>A0A9W6YL46_9STRA</name>
<reference evidence="2" key="1">
    <citation type="submission" date="2023-04" db="EMBL/GenBank/DDBJ databases">
        <title>Phytophthora fragariaefolia NBRC 109709.</title>
        <authorList>
            <person name="Ichikawa N."/>
            <person name="Sato H."/>
            <person name="Tonouchi N."/>
        </authorList>
    </citation>
    <scope>NUCLEOTIDE SEQUENCE</scope>
    <source>
        <strain evidence="2">NBRC 109709</strain>
    </source>
</reference>
<feature type="signal peptide" evidence="1">
    <location>
        <begin position="1"/>
        <end position="21"/>
    </location>
</feature>
<organism evidence="2 3">
    <name type="scientific">Phytophthora fragariaefolia</name>
    <dbReference type="NCBI Taxonomy" id="1490495"/>
    <lineage>
        <taxon>Eukaryota</taxon>
        <taxon>Sar</taxon>
        <taxon>Stramenopiles</taxon>
        <taxon>Oomycota</taxon>
        <taxon>Peronosporomycetes</taxon>
        <taxon>Peronosporales</taxon>
        <taxon>Peronosporaceae</taxon>
        <taxon>Phytophthora</taxon>
    </lineage>
</organism>
<dbReference type="AlphaFoldDB" id="A0A9W6YL46"/>
<evidence type="ECO:0000256" key="1">
    <source>
        <dbReference type="SAM" id="SignalP"/>
    </source>
</evidence>
<evidence type="ECO:0000313" key="3">
    <source>
        <dbReference type="Proteomes" id="UP001165121"/>
    </source>
</evidence>
<sequence>MKVVTSVFILALMYICQPSVAWFSSDVRDADDDERLKLDGDSDIDDDVDAVEECTWDKSLAVEELLATNTAKTLLTS</sequence>
<keyword evidence="1" id="KW-0732">Signal</keyword>
<gene>
    <name evidence="2" type="ORF">Pfra01_002915800</name>
</gene>
<protein>
    <submittedName>
        <fullName evidence="2">Unnamed protein product</fullName>
    </submittedName>
</protein>
<dbReference type="Proteomes" id="UP001165121">
    <property type="component" value="Unassembled WGS sequence"/>
</dbReference>
<dbReference type="EMBL" id="BSXT01018853">
    <property type="protein sequence ID" value="GMG14623.1"/>
    <property type="molecule type" value="Genomic_DNA"/>
</dbReference>